<feature type="compositionally biased region" description="Gly residues" evidence="1">
    <location>
        <begin position="782"/>
        <end position="791"/>
    </location>
</feature>
<keyword evidence="3" id="KW-1185">Reference proteome</keyword>
<proteinExistence type="predicted"/>
<organism evidence="2 3">
    <name type="scientific">Pleurostoma richardsiae</name>
    <dbReference type="NCBI Taxonomy" id="41990"/>
    <lineage>
        <taxon>Eukaryota</taxon>
        <taxon>Fungi</taxon>
        <taxon>Dikarya</taxon>
        <taxon>Ascomycota</taxon>
        <taxon>Pezizomycotina</taxon>
        <taxon>Sordariomycetes</taxon>
        <taxon>Sordariomycetidae</taxon>
        <taxon>Calosphaeriales</taxon>
        <taxon>Pleurostomataceae</taxon>
        <taxon>Pleurostoma</taxon>
    </lineage>
</organism>
<feature type="compositionally biased region" description="Basic and acidic residues" evidence="1">
    <location>
        <begin position="850"/>
        <end position="866"/>
    </location>
</feature>
<dbReference type="AlphaFoldDB" id="A0AA38RS13"/>
<feature type="region of interest" description="Disordered" evidence="1">
    <location>
        <begin position="156"/>
        <end position="295"/>
    </location>
</feature>
<name>A0AA38RS13_9PEZI</name>
<feature type="region of interest" description="Disordered" evidence="1">
    <location>
        <begin position="764"/>
        <end position="792"/>
    </location>
</feature>
<gene>
    <name evidence="2" type="ORF">NKR23_g1563</name>
</gene>
<protein>
    <submittedName>
        <fullName evidence="2">SH3 domain-containing protein</fullName>
    </submittedName>
</protein>
<feature type="compositionally biased region" description="Polar residues" evidence="1">
    <location>
        <begin position="177"/>
        <end position="193"/>
    </location>
</feature>
<evidence type="ECO:0000256" key="1">
    <source>
        <dbReference type="SAM" id="MobiDB-lite"/>
    </source>
</evidence>
<dbReference type="InterPro" id="IPR036028">
    <property type="entry name" value="SH3-like_dom_sf"/>
</dbReference>
<comment type="caution">
    <text evidence="2">The sequence shown here is derived from an EMBL/GenBank/DDBJ whole genome shotgun (WGS) entry which is preliminary data.</text>
</comment>
<evidence type="ECO:0000313" key="2">
    <source>
        <dbReference type="EMBL" id="KAJ9155683.1"/>
    </source>
</evidence>
<dbReference type="EMBL" id="JANBVO010000003">
    <property type="protein sequence ID" value="KAJ9155683.1"/>
    <property type="molecule type" value="Genomic_DNA"/>
</dbReference>
<feature type="region of interest" description="Disordered" evidence="1">
    <location>
        <begin position="420"/>
        <end position="455"/>
    </location>
</feature>
<feature type="compositionally biased region" description="Low complexity" evidence="1">
    <location>
        <begin position="159"/>
        <end position="176"/>
    </location>
</feature>
<reference evidence="2" key="1">
    <citation type="submission" date="2022-07" db="EMBL/GenBank/DDBJ databases">
        <title>Fungi with potential for degradation of polypropylene.</title>
        <authorList>
            <person name="Gostincar C."/>
        </authorList>
    </citation>
    <scope>NUCLEOTIDE SEQUENCE</scope>
    <source>
        <strain evidence="2">EXF-13308</strain>
    </source>
</reference>
<dbReference type="SUPFAM" id="SSF50044">
    <property type="entry name" value="SH3-domain"/>
    <property type="match status" value="1"/>
</dbReference>
<feature type="compositionally biased region" description="Low complexity" evidence="1">
    <location>
        <begin position="420"/>
        <end position="430"/>
    </location>
</feature>
<feature type="compositionally biased region" description="Gly residues" evidence="1">
    <location>
        <begin position="873"/>
        <end position="886"/>
    </location>
</feature>
<accession>A0AA38RS13</accession>
<feature type="region of interest" description="Disordered" evidence="1">
    <location>
        <begin position="842"/>
        <end position="915"/>
    </location>
</feature>
<sequence length="915" mass="97145">MGIDAEELIIRPFQEVVERGKEAVANAEAVAEEDEILSSRMVKAANAIVREGERALKRLKPLWDGQVEKFGDAFKDGMSKNEEIEDKRRKLEDILYDFEDYIDADTFEPDRFAELQAATKLLALDVIDVIKKIKVEIATPAVASLPAFPPLPPLPLSRPPSHASAHSGRSSSRPTSQLPSHSRSTSPPASVTSPEIKAKTSHLPPGATPSSPRMLVHPSKLPPSAKAVSRARRQTPPSLARSDTKASRVSSVPSVDPLPPYTANEGHLEEHGDMPDTLPRPRRGSSPDILGHEGGQVRIISRPGSMTDTESSAIDVSMFPLPRTTAWVSDQALPPPPPPPLPILSPIPRLRSARETLQRETIPENEAVAHHIHHGHAITPSAGHSEHIEVGLSVASSAPSTPVTFGLSPVDSVVSTAPSSITTTAEASSTKIPESGTRSSSLAAHSGSAIPPISLPSAAGDYDEGLMLADEWTTVTSDGASTANGSRGSMISRGVQREADCSIGPRSSLHQMKGFCQGAQAFKVDGHTAGVKRVAGYVAGVSTPIARCVGCGYGHSYEEIALDLQEDPSASFHNSGIEFRIRFLYKSHLPATRMTEAYYACLFCAHTGSVVREGDATVFRCSDHLFRHLARHPQPLPSVPGLTVFYSSSHSRSSGPAATTTKSYDFDLHFTAPPIPRTAAAAVAAEIARLPVATATKNHVQRYGEKKLPRAVELGTIDLLQFFSGARIMGVEFLSKLGGKWCTGWHDGEWGAFPARLAEVERPRRGEAPPVRLAGMTSPVSGGPGGPGGGESPVSVVARWKWEVRDADGKKGWLAFDRGDRISNVAWVDREGWCWSGTGPKGRAGVFPRSHVDEGSLKVEEGDGRGRPASRRSGGGGGGGGGGGTRGVKLFGRRKTSTSAASSVSGGSGVVEIVG</sequence>
<dbReference type="Proteomes" id="UP001174694">
    <property type="component" value="Unassembled WGS sequence"/>
</dbReference>
<evidence type="ECO:0000313" key="3">
    <source>
        <dbReference type="Proteomes" id="UP001174694"/>
    </source>
</evidence>